<evidence type="ECO:0000313" key="1">
    <source>
        <dbReference type="EMBL" id="CAG8498444.1"/>
    </source>
</evidence>
<comment type="caution">
    <text evidence="1">The sequence shown here is derived from an EMBL/GenBank/DDBJ whole genome shotgun (WGS) entry which is preliminary data.</text>
</comment>
<reference evidence="1" key="1">
    <citation type="submission" date="2021-06" db="EMBL/GenBank/DDBJ databases">
        <authorList>
            <person name="Kallberg Y."/>
            <person name="Tangrot J."/>
            <person name="Rosling A."/>
        </authorList>
    </citation>
    <scope>NUCLEOTIDE SEQUENCE</scope>
    <source>
        <strain evidence="1">MA461A</strain>
    </source>
</reference>
<feature type="non-terminal residue" evidence="1">
    <location>
        <position position="1"/>
    </location>
</feature>
<protein>
    <submittedName>
        <fullName evidence="1">942_t:CDS:1</fullName>
    </submittedName>
</protein>
<proteinExistence type="predicted"/>
<accession>A0ACA9KX05</accession>
<organism evidence="1 2">
    <name type="scientific">Racocetra persica</name>
    <dbReference type="NCBI Taxonomy" id="160502"/>
    <lineage>
        <taxon>Eukaryota</taxon>
        <taxon>Fungi</taxon>
        <taxon>Fungi incertae sedis</taxon>
        <taxon>Mucoromycota</taxon>
        <taxon>Glomeromycotina</taxon>
        <taxon>Glomeromycetes</taxon>
        <taxon>Diversisporales</taxon>
        <taxon>Gigasporaceae</taxon>
        <taxon>Racocetra</taxon>
    </lineage>
</organism>
<dbReference type="Proteomes" id="UP000789920">
    <property type="component" value="Unassembled WGS sequence"/>
</dbReference>
<gene>
    <name evidence="1" type="ORF">RPERSI_LOCUS1708</name>
</gene>
<dbReference type="EMBL" id="CAJVQC010001671">
    <property type="protein sequence ID" value="CAG8498444.1"/>
    <property type="molecule type" value="Genomic_DNA"/>
</dbReference>
<keyword evidence="2" id="KW-1185">Reference proteome</keyword>
<sequence>ECQEWVGKDVFLFTWEGPLFPESVVLSKFHNKNSQDCQSNLLHAKVSDKCGIKSQH</sequence>
<evidence type="ECO:0000313" key="2">
    <source>
        <dbReference type="Proteomes" id="UP000789920"/>
    </source>
</evidence>
<name>A0ACA9KX05_9GLOM</name>